<dbReference type="KEGG" id="amuc:Pan181_12900"/>
<evidence type="ECO:0000313" key="6">
    <source>
        <dbReference type="Proteomes" id="UP000315750"/>
    </source>
</evidence>
<dbReference type="EMBL" id="CP036278">
    <property type="protein sequence ID" value="QDU55104.1"/>
    <property type="molecule type" value="Genomic_DNA"/>
</dbReference>
<dbReference type="SUPFAM" id="SSF55035">
    <property type="entry name" value="NAD-binding domain of HMG-CoA reductase"/>
    <property type="match status" value="1"/>
</dbReference>
<dbReference type="AlphaFoldDB" id="A0A518AK99"/>
<dbReference type="EC" id="1.1.1.34" evidence="2"/>
<evidence type="ECO:0000256" key="3">
    <source>
        <dbReference type="ARBA" id="ARBA00022857"/>
    </source>
</evidence>
<name>A0A518AK99_9BACT</name>
<dbReference type="RefSeq" id="WP_145246003.1">
    <property type="nucleotide sequence ID" value="NZ_CP036278.1"/>
</dbReference>
<dbReference type="Gene3D" id="3.90.770.10">
    <property type="entry name" value="3-hydroxy-3-methylglutaryl-coenzyme A Reductase, Chain A, domain 2"/>
    <property type="match status" value="1"/>
</dbReference>
<comment type="similarity">
    <text evidence="1">Belongs to the HMG-CoA reductase family.</text>
</comment>
<dbReference type="GO" id="GO:0015936">
    <property type="term" value="P:coenzyme A metabolic process"/>
    <property type="evidence" value="ECO:0007669"/>
    <property type="project" value="InterPro"/>
</dbReference>
<dbReference type="PROSITE" id="PS50065">
    <property type="entry name" value="HMG_COA_REDUCTASE_4"/>
    <property type="match status" value="1"/>
</dbReference>
<dbReference type="Pfam" id="PF00368">
    <property type="entry name" value="HMG-CoA_red"/>
    <property type="match status" value="1"/>
</dbReference>
<gene>
    <name evidence="5" type="ORF">Pan181_12900</name>
</gene>
<dbReference type="InterPro" id="IPR009023">
    <property type="entry name" value="HMG_CoA_Rdtase_NAD(P)-bd_sf"/>
</dbReference>
<dbReference type="InterPro" id="IPR002202">
    <property type="entry name" value="HMG_CoA_Rdtase"/>
</dbReference>
<dbReference type="PANTHER" id="PTHR10572">
    <property type="entry name" value="3-HYDROXY-3-METHYLGLUTARYL-COENZYME A REDUCTASE"/>
    <property type="match status" value="1"/>
</dbReference>
<sequence>MAQNSEQSLLILQRLLADGDAEALRERHRPRLPEEQPLPPRFRHSAAKTPEAIEARRTILREQGIAIDQLCGSDDRMDPETLEGNIENYVGLAQVPVGIVGPLRVNGAFASGDFYVPMATTEGALVASYQRGAQVVNQAGGCTASCLTESVIRSPCFVFDRAATAGAFLAQVLQQIDELKQAVESTSRHCRLLNLRPSLLGKELYLILEFFPGDASGQNMVTLATEAVCRTILERNSVTPTRWYIEGNLSGDKKATMLAFLSARGKKTIAECVLPEPLVRRYLHTTPEAMFRYWQISVLGGIQSGSIGVHGHYANALAAIFIACGQDVACVAEASVGATRMDLTDDGELYVSVTLPNVICGTVGGGTHLPTARECLQMLGCVGEGTAPKLAEIIAATVLSGEVSIIGSMSAGDFAQAHASYGRKKKS</sequence>
<keyword evidence="3" id="KW-0521">NADP</keyword>
<dbReference type="GO" id="GO:0008299">
    <property type="term" value="P:isoprenoid biosynthetic process"/>
    <property type="evidence" value="ECO:0007669"/>
    <property type="project" value="InterPro"/>
</dbReference>
<evidence type="ECO:0000256" key="2">
    <source>
        <dbReference type="ARBA" id="ARBA00012999"/>
    </source>
</evidence>
<dbReference type="InterPro" id="IPR023074">
    <property type="entry name" value="HMG_CoA_Rdtase_cat_sf"/>
</dbReference>
<keyword evidence="4" id="KW-0560">Oxidoreductase</keyword>
<dbReference type="SUPFAM" id="SSF56542">
    <property type="entry name" value="Substrate-binding domain of HMG-CoA reductase"/>
    <property type="match status" value="1"/>
</dbReference>
<dbReference type="Gene3D" id="3.30.70.420">
    <property type="entry name" value="Hydroxymethylglutaryl-CoA reductase, class I/II, NAD/NADP-binding domain"/>
    <property type="match status" value="1"/>
</dbReference>
<keyword evidence="6" id="KW-1185">Reference proteome</keyword>
<dbReference type="PANTHER" id="PTHR10572:SF24">
    <property type="entry name" value="3-HYDROXY-3-METHYLGLUTARYL-COENZYME A REDUCTASE"/>
    <property type="match status" value="1"/>
</dbReference>
<organism evidence="5 6">
    <name type="scientific">Aeoliella mucimassa</name>
    <dbReference type="NCBI Taxonomy" id="2527972"/>
    <lineage>
        <taxon>Bacteria</taxon>
        <taxon>Pseudomonadati</taxon>
        <taxon>Planctomycetota</taxon>
        <taxon>Planctomycetia</taxon>
        <taxon>Pirellulales</taxon>
        <taxon>Lacipirellulaceae</taxon>
        <taxon>Aeoliella</taxon>
    </lineage>
</organism>
<dbReference type="InterPro" id="IPR009029">
    <property type="entry name" value="HMG_CoA_Rdtase_sub-bd_dom_sf"/>
</dbReference>
<accession>A0A518AK99</accession>
<dbReference type="CDD" id="cd00643">
    <property type="entry name" value="HMG-CoA_reductase_classI"/>
    <property type="match status" value="1"/>
</dbReference>
<dbReference type="Proteomes" id="UP000315750">
    <property type="component" value="Chromosome"/>
</dbReference>
<evidence type="ECO:0000256" key="1">
    <source>
        <dbReference type="ARBA" id="ARBA00007661"/>
    </source>
</evidence>
<evidence type="ECO:0000313" key="5">
    <source>
        <dbReference type="EMBL" id="QDU55104.1"/>
    </source>
</evidence>
<reference evidence="5 6" key="1">
    <citation type="submission" date="2019-02" db="EMBL/GenBank/DDBJ databases">
        <title>Deep-cultivation of Planctomycetes and their phenomic and genomic characterization uncovers novel biology.</title>
        <authorList>
            <person name="Wiegand S."/>
            <person name="Jogler M."/>
            <person name="Boedeker C."/>
            <person name="Pinto D."/>
            <person name="Vollmers J."/>
            <person name="Rivas-Marin E."/>
            <person name="Kohn T."/>
            <person name="Peeters S.H."/>
            <person name="Heuer A."/>
            <person name="Rast P."/>
            <person name="Oberbeckmann S."/>
            <person name="Bunk B."/>
            <person name="Jeske O."/>
            <person name="Meyerdierks A."/>
            <person name="Storesund J.E."/>
            <person name="Kallscheuer N."/>
            <person name="Luecker S."/>
            <person name="Lage O.M."/>
            <person name="Pohl T."/>
            <person name="Merkel B.J."/>
            <person name="Hornburger P."/>
            <person name="Mueller R.-W."/>
            <person name="Bruemmer F."/>
            <person name="Labrenz M."/>
            <person name="Spormann A.M."/>
            <person name="Op den Camp H."/>
            <person name="Overmann J."/>
            <person name="Amann R."/>
            <person name="Jetten M.S.M."/>
            <person name="Mascher T."/>
            <person name="Medema M.H."/>
            <person name="Devos D.P."/>
            <person name="Kaster A.-K."/>
            <person name="Ovreas L."/>
            <person name="Rohde M."/>
            <person name="Galperin M.Y."/>
            <person name="Jogler C."/>
        </authorList>
    </citation>
    <scope>NUCLEOTIDE SEQUENCE [LARGE SCALE GENOMIC DNA]</scope>
    <source>
        <strain evidence="5 6">Pan181</strain>
    </source>
</reference>
<evidence type="ECO:0000256" key="4">
    <source>
        <dbReference type="ARBA" id="ARBA00023002"/>
    </source>
</evidence>
<dbReference type="PRINTS" id="PR00071">
    <property type="entry name" value="HMGCOARDTASE"/>
</dbReference>
<dbReference type="GO" id="GO:0004420">
    <property type="term" value="F:hydroxymethylglutaryl-CoA reductase (NADPH) activity"/>
    <property type="evidence" value="ECO:0007669"/>
    <property type="project" value="UniProtKB-EC"/>
</dbReference>
<protein>
    <recommendedName>
        <fullName evidence="2">hydroxymethylglutaryl-CoA reductase (NADPH)</fullName>
        <ecNumber evidence="2">1.1.1.34</ecNumber>
    </recommendedName>
</protein>
<dbReference type="InterPro" id="IPR004554">
    <property type="entry name" value="HMG_CoA_Rdtase_eu_arc"/>
</dbReference>
<dbReference type="OrthoDB" id="9764892at2"/>
<proteinExistence type="inferred from homology"/>